<gene>
    <name evidence="3" type="primary">Acey_s0446.g1602</name>
    <name evidence="3" type="ORF">Y032_0446g1602</name>
</gene>
<evidence type="ECO:0000313" key="4">
    <source>
        <dbReference type="Proteomes" id="UP000024635"/>
    </source>
</evidence>
<feature type="coiled-coil region" evidence="1">
    <location>
        <begin position="307"/>
        <end position="402"/>
    </location>
</feature>
<feature type="region of interest" description="Disordered" evidence="2">
    <location>
        <begin position="189"/>
        <end position="273"/>
    </location>
</feature>
<evidence type="ECO:0000256" key="1">
    <source>
        <dbReference type="SAM" id="Coils"/>
    </source>
</evidence>
<accession>A0A016WZ07</accession>
<evidence type="ECO:0000256" key="2">
    <source>
        <dbReference type="SAM" id="MobiDB-lite"/>
    </source>
</evidence>
<keyword evidence="1" id="KW-0175">Coiled coil</keyword>
<dbReference type="Proteomes" id="UP000024635">
    <property type="component" value="Unassembled WGS sequence"/>
</dbReference>
<organism evidence="3 4">
    <name type="scientific">Ancylostoma ceylanicum</name>
    <dbReference type="NCBI Taxonomy" id="53326"/>
    <lineage>
        <taxon>Eukaryota</taxon>
        <taxon>Metazoa</taxon>
        <taxon>Ecdysozoa</taxon>
        <taxon>Nematoda</taxon>
        <taxon>Chromadorea</taxon>
        <taxon>Rhabditida</taxon>
        <taxon>Rhabditina</taxon>
        <taxon>Rhabditomorpha</taxon>
        <taxon>Strongyloidea</taxon>
        <taxon>Ancylostomatidae</taxon>
        <taxon>Ancylostomatinae</taxon>
        <taxon>Ancylostoma</taxon>
    </lineage>
</organism>
<comment type="caution">
    <text evidence="3">The sequence shown here is derived from an EMBL/GenBank/DDBJ whole genome shotgun (WGS) entry which is preliminary data.</text>
</comment>
<feature type="coiled-coil region" evidence="1">
    <location>
        <begin position="68"/>
        <end position="109"/>
    </location>
</feature>
<protein>
    <submittedName>
        <fullName evidence="3">Uncharacterized protein</fullName>
    </submittedName>
</protein>
<keyword evidence="4" id="KW-1185">Reference proteome</keyword>
<feature type="compositionally biased region" description="Basic and acidic residues" evidence="2">
    <location>
        <begin position="216"/>
        <end position="226"/>
    </location>
</feature>
<proteinExistence type="predicted"/>
<name>A0A016WZ07_9BILA</name>
<feature type="coiled-coil region" evidence="1">
    <location>
        <begin position="5"/>
        <end position="32"/>
    </location>
</feature>
<feature type="compositionally biased region" description="Basic and acidic residues" evidence="2">
    <location>
        <begin position="189"/>
        <end position="200"/>
    </location>
</feature>
<sequence length="421" mass="48414">MATDVAFYADRLAQKEHELNELQATFNKYKLKNKVKFDQLRKEVTAYCSDHGYSINDKENNALLLIRLAETEASLDAACREAETLRKEMSRKQTQLNDQLILIKNMEEQLRASQPLSSVEIQEKKRAAQMIDIDRIQQQMLFKDERIVELNNVILDKERQILDLQELCREQGEVASVTSQAARIVQRQWEERNRERREVGTETDSSLWAPARASHRNAEPRVRGDSPGRAVANRGTANTSPPPLDPSEVLERSGRREDDEDPPGTSNSFLGRSSELDLSFRKKNRKRVTFDLLSTAHAQQSPSSRSEEQFTQMVLELTGENERLRRELLDTTADLDRLQSKVDKADVDMTRVVREGKAQALKARAVAQGRIKELEDHMAQLNSQHAEQVERLQTEIESLRSTREWEVEQNAQLREQLNQAK</sequence>
<evidence type="ECO:0000313" key="3">
    <source>
        <dbReference type="EMBL" id="EYC44895.1"/>
    </source>
</evidence>
<dbReference type="AlphaFoldDB" id="A0A016WZ07"/>
<dbReference type="OrthoDB" id="2441647at2759"/>
<reference evidence="4" key="1">
    <citation type="journal article" date="2015" name="Nat. Genet.">
        <title>The genome and transcriptome of the zoonotic hookworm Ancylostoma ceylanicum identify infection-specific gene families.</title>
        <authorList>
            <person name="Schwarz E.M."/>
            <person name="Hu Y."/>
            <person name="Antoshechkin I."/>
            <person name="Miller M.M."/>
            <person name="Sternberg P.W."/>
            <person name="Aroian R.V."/>
        </authorList>
    </citation>
    <scope>NUCLEOTIDE SEQUENCE</scope>
    <source>
        <strain evidence="4">HY135</strain>
    </source>
</reference>
<dbReference type="STRING" id="53326.A0A016WZ07"/>
<dbReference type="EMBL" id="JARK01000046">
    <property type="protein sequence ID" value="EYC44895.1"/>
    <property type="molecule type" value="Genomic_DNA"/>
</dbReference>